<proteinExistence type="predicted"/>
<dbReference type="CDD" id="cd12952">
    <property type="entry name" value="MMP_ACEL2062"/>
    <property type="match status" value="1"/>
</dbReference>
<organism evidence="1 2">
    <name type="scientific">Paracoccus pacificus</name>
    <dbReference type="NCBI Taxonomy" id="1463598"/>
    <lineage>
        <taxon>Bacteria</taxon>
        <taxon>Pseudomonadati</taxon>
        <taxon>Pseudomonadota</taxon>
        <taxon>Alphaproteobacteria</taxon>
        <taxon>Rhodobacterales</taxon>
        <taxon>Paracoccaceae</taxon>
        <taxon>Paracoccus</taxon>
    </lineage>
</organism>
<evidence type="ECO:0000313" key="2">
    <source>
        <dbReference type="Proteomes" id="UP001597213"/>
    </source>
</evidence>
<gene>
    <name evidence="1" type="ORF">ACFSCT_10770</name>
</gene>
<accession>A0ABW4R8E5</accession>
<dbReference type="Gene3D" id="3.30.2010.20">
    <property type="match status" value="1"/>
</dbReference>
<evidence type="ECO:0000313" key="1">
    <source>
        <dbReference type="EMBL" id="MFD1882194.1"/>
    </source>
</evidence>
<keyword evidence="2" id="KW-1185">Reference proteome</keyword>
<name>A0ABW4R8E5_9RHOB</name>
<dbReference type="EMBL" id="JBHUEN010000031">
    <property type="protein sequence ID" value="MFD1882194.1"/>
    <property type="molecule type" value="Genomic_DNA"/>
</dbReference>
<sequence>MNELSELVAPDAAMIERLARSAMATLPAAFAGPAQEVNLRVEEFAPEEFLHDLDIDDPFELSGLYEGIPMTEKSVSDPQTDPDTIWLFRRAILDEWVSRGDVALGALVTHVVVHELAHHFGWSDDDIAKIDRWWE</sequence>
<comment type="caution">
    <text evidence="1">The sequence shown here is derived from an EMBL/GenBank/DDBJ whole genome shotgun (WGS) entry which is preliminary data.</text>
</comment>
<protein>
    <submittedName>
        <fullName evidence="1">Metallopeptidase family protein</fullName>
    </submittedName>
</protein>
<dbReference type="InterPro" id="IPR038555">
    <property type="entry name" value="Zincin_1_sf"/>
</dbReference>
<dbReference type="Proteomes" id="UP001597213">
    <property type="component" value="Unassembled WGS sequence"/>
</dbReference>
<dbReference type="Pfam" id="PF06262">
    <property type="entry name" value="Zincin_1"/>
    <property type="match status" value="1"/>
</dbReference>
<reference evidence="2" key="1">
    <citation type="journal article" date="2019" name="Int. J. Syst. Evol. Microbiol.">
        <title>The Global Catalogue of Microorganisms (GCM) 10K type strain sequencing project: providing services to taxonomists for standard genome sequencing and annotation.</title>
        <authorList>
            <consortium name="The Broad Institute Genomics Platform"/>
            <consortium name="The Broad Institute Genome Sequencing Center for Infectious Disease"/>
            <person name="Wu L."/>
            <person name="Ma J."/>
        </authorList>
    </citation>
    <scope>NUCLEOTIDE SEQUENCE [LARGE SCALE GENOMIC DNA]</scope>
    <source>
        <strain evidence="2">CCUG 56029</strain>
    </source>
</reference>
<dbReference type="InterPro" id="IPR010428">
    <property type="entry name" value="Zincin_1"/>
</dbReference>
<dbReference type="RefSeq" id="WP_379142641.1">
    <property type="nucleotide sequence ID" value="NZ_JBHUEN010000031.1"/>
</dbReference>
<dbReference type="SUPFAM" id="SSF55486">
    <property type="entry name" value="Metalloproteases ('zincins'), catalytic domain"/>
    <property type="match status" value="1"/>
</dbReference>